<comment type="caution">
    <text evidence="1">The sequence shown here is derived from an EMBL/GenBank/DDBJ whole genome shotgun (WGS) entry which is preliminary data.</text>
</comment>
<dbReference type="EMBL" id="SMKP01000193">
    <property type="protein sequence ID" value="TDD12904.1"/>
    <property type="molecule type" value="Genomic_DNA"/>
</dbReference>
<dbReference type="Proteomes" id="UP000294543">
    <property type="component" value="Unassembled WGS sequence"/>
</dbReference>
<evidence type="ECO:0000313" key="2">
    <source>
        <dbReference type="Proteomes" id="UP000294543"/>
    </source>
</evidence>
<keyword evidence="2" id="KW-1185">Reference proteome</keyword>
<gene>
    <name evidence="1" type="ORF">E1294_43000</name>
</gene>
<name>A0A4R4WAJ2_9ACTN</name>
<reference evidence="1 2" key="1">
    <citation type="submission" date="2019-03" db="EMBL/GenBank/DDBJ databases">
        <title>Draft genome sequences of novel Actinobacteria.</title>
        <authorList>
            <person name="Sahin N."/>
            <person name="Ay H."/>
            <person name="Saygin H."/>
        </authorList>
    </citation>
    <scope>NUCLEOTIDE SEQUENCE [LARGE SCALE GENOMIC DNA]</scope>
    <source>
        <strain evidence="1 2">KC712</strain>
    </source>
</reference>
<evidence type="ECO:0000313" key="1">
    <source>
        <dbReference type="EMBL" id="TDD12904.1"/>
    </source>
</evidence>
<sequence>MYVSLVVWDLTESDATVESLRHYLSDYAVDAYSTLEGMRLKAWFSNPDKQIWGAIYLWDALGNMDGPSKVSRAIELIGYPPTSSGIFELEATAEGHSAYAVLSGLGNALAGKRGAGGQAPPAAQEVARRAP</sequence>
<dbReference type="OrthoDB" id="3687310at2"/>
<dbReference type="RefSeq" id="WP_132517043.1">
    <property type="nucleotide sequence ID" value="NZ_SMKP01000193.1"/>
</dbReference>
<protein>
    <recommendedName>
        <fullName evidence="3">YdhR family protein</fullName>
    </recommendedName>
</protein>
<proteinExistence type="predicted"/>
<evidence type="ECO:0008006" key="3">
    <source>
        <dbReference type="Google" id="ProtNLM"/>
    </source>
</evidence>
<dbReference type="Gene3D" id="3.30.70.100">
    <property type="match status" value="1"/>
</dbReference>
<organism evidence="1 2">
    <name type="scientific">Nonomuraea diastatica</name>
    <dbReference type="NCBI Taxonomy" id="1848329"/>
    <lineage>
        <taxon>Bacteria</taxon>
        <taxon>Bacillati</taxon>
        <taxon>Actinomycetota</taxon>
        <taxon>Actinomycetes</taxon>
        <taxon>Streptosporangiales</taxon>
        <taxon>Streptosporangiaceae</taxon>
        <taxon>Nonomuraea</taxon>
    </lineage>
</organism>
<accession>A0A4R4WAJ2</accession>
<dbReference type="AlphaFoldDB" id="A0A4R4WAJ2"/>